<reference evidence="6" key="1">
    <citation type="journal article" date="2018" name="Sci. Rep.">
        <title>Lignite coal burning seam in the remote Altai Mountains harbors a hydrogen-driven thermophilic microbial community.</title>
        <authorList>
            <person name="Kadnikov V.V."/>
            <person name="Mardanov A.V."/>
            <person name="Ivasenko D.A."/>
            <person name="Antsiferov D.V."/>
            <person name="Beletsky A.V."/>
            <person name="Karnachuk O.V."/>
            <person name="Ravin N.V."/>
        </authorList>
    </citation>
    <scope>NUCLEOTIDE SEQUENCE [LARGE SCALE GENOMIC DNA]</scope>
</reference>
<gene>
    <name evidence="5" type="ORF">BSOLF_2504</name>
</gene>
<evidence type="ECO:0000259" key="4">
    <source>
        <dbReference type="Pfam" id="PF21984"/>
    </source>
</evidence>
<dbReference type="Pfam" id="PF07261">
    <property type="entry name" value="DnaB_2"/>
    <property type="match status" value="1"/>
</dbReference>
<evidence type="ECO:0000259" key="3">
    <source>
        <dbReference type="Pfam" id="PF07261"/>
    </source>
</evidence>
<sequence length="246" mass="28111">MDSFDGRWYEPVLALPLTVLKNYKRLGLTDVGMMLMLQLWGMRLEGYVLPSVKKLSERMSMDERSVADLLQFLLDHRFIRITKNVNDYGRPSEAYDLTPFFEKLQSLTATTPPPASPRPDVSKTIPSNAPDSPGSEHTLQGLMQLLEKKLARPLSPIDSEIVLNWLDKDEYSLPLIEAALEEALLLGKNSIRYMDRLLFEWTKRGFTSPDALHEPSSVLNSVQSKDPHNKVQESEHFPQVNWLEDD</sequence>
<dbReference type="InterPro" id="IPR006343">
    <property type="entry name" value="DnaB/C_C"/>
</dbReference>
<organism evidence="5 6">
    <name type="scientific">Candidatus Carbonibacillus altaicus</name>
    <dbReference type="NCBI Taxonomy" id="2163959"/>
    <lineage>
        <taxon>Bacteria</taxon>
        <taxon>Bacillati</taxon>
        <taxon>Bacillota</taxon>
        <taxon>Bacilli</taxon>
        <taxon>Bacillales</taxon>
        <taxon>Candidatus Carbonibacillus</taxon>
    </lineage>
</organism>
<dbReference type="NCBIfam" id="TIGR01446">
    <property type="entry name" value="DnaD_dom"/>
    <property type="match status" value="1"/>
</dbReference>
<feature type="region of interest" description="Disordered" evidence="2">
    <location>
        <begin position="108"/>
        <end position="137"/>
    </location>
</feature>
<comment type="similarity">
    <text evidence="1">Belongs to the DnaB/DnaD family.</text>
</comment>
<dbReference type="InterPro" id="IPR053843">
    <property type="entry name" value="DnaD_N"/>
</dbReference>
<dbReference type="EMBL" id="PEBX01000016">
    <property type="protein sequence ID" value="PTQ56943.1"/>
    <property type="molecule type" value="Genomic_DNA"/>
</dbReference>
<evidence type="ECO:0000313" key="6">
    <source>
        <dbReference type="Proteomes" id="UP000244338"/>
    </source>
</evidence>
<dbReference type="Gene3D" id="1.10.10.10">
    <property type="entry name" value="Winged helix-like DNA-binding domain superfamily/Winged helix DNA-binding domain"/>
    <property type="match status" value="1"/>
</dbReference>
<dbReference type="SUPFAM" id="SSF158499">
    <property type="entry name" value="DnaD domain-like"/>
    <property type="match status" value="1"/>
</dbReference>
<dbReference type="InterPro" id="IPR053162">
    <property type="entry name" value="DnaD"/>
</dbReference>
<dbReference type="PANTHER" id="PTHR37293:SF6">
    <property type="entry name" value="DNA REPLICATION PROTEIN DNAD"/>
    <property type="match status" value="1"/>
</dbReference>
<dbReference type="PANTHER" id="PTHR37293">
    <property type="entry name" value="PHAGE REPLICATION PROTEIN-RELATED"/>
    <property type="match status" value="1"/>
</dbReference>
<feature type="domain" description="DnaD N-terminal" evidence="4">
    <location>
        <begin position="16"/>
        <end position="107"/>
    </location>
</feature>
<dbReference type="Gene3D" id="1.10.10.630">
    <property type="entry name" value="DnaD domain-like"/>
    <property type="match status" value="1"/>
</dbReference>
<feature type="domain" description="DnaB/C C-terminal" evidence="3">
    <location>
        <begin position="144"/>
        <end position="213"/>
    </location>
</feature>
<proteinExistence type="inferred from homology"/>
<evidence type="ECO:0000256" key="2">
    <source>
        <dbReference type="SAM" id="MobiDB-lite"/>
    </source>
</evidence>
<dbReference type="Pfam" id="PF21984">
    <property type="entry name" value="DnaD_N"/>
    <property type="match status" value="1"/>
</dbReference>
<feature type="compositionally biased region" description="Basic and acidic residues" evidence="2">
    <location>
        <begin position="225"/>
        <end position="236"/>
    </location>
</feature>
<accession>A0A2R6Y2R3</accession>
<protein>
    <submittedName>
        <fullName evidence="5">Chromosome replication initiation protein DnaD</fullName>
    </submittedName>
</protein>
<evidence type="ECO:0000256" key="1">
    <source>
        <dbReference type="ARBA" id="ARBA00093462"/>
    </source>
</evidence>
<dbReference type="AlphaFoldDB" id="A0A2R6Y2R3"/>
<name>A0A2R6Y2R3_9BACL</name>
<feature type="compositionally biased region" description="Polar residues" evidence="2">
    <location>
        <begin position="124"/>
        <end position="137"/>
    </location>
</feature>
<dbReference type="InterPro" id="IPR034829">
    <property type="entry name" value="DnaD-like_sf"/>
</dbReference>
<feature type="region of interest" description="Disordered" evidence="2">
    <location>
        <begin position="210"/>
        <end position="237"/>
    </location>
</feature>
<evidence type="ECO:0000313" key="5">
    <source>
        <dbReference type="EMBL" id="PTQ56943.1"/>
    </source>
</evidence>
<dbReference type="Proteomes" id="UP000244338">
    <property type="component" value="Unassembled WGS sequence"/>
</dbReference>
<dbReference type="InterPro" id="IPR036388">
    <property type="entry name" value="WH-like_DNA-bd_sf"/>
</dbReference>
<comment type="caution">
    <text evidence="5">The sequence shown here is derived from an EMBL/GenBank/DDBJ whole genome shotgun (WGS) entry which is preliminary data.</text>
</comment>